<keyword evidence="2" id="KW-1185">Reference proteome</keyword>
<gene>
    <name evidence="1" type="ordered locus">Desdi_1213</name>
</gene>
<dbReference type="InterPro" id="IPR051922">
    <property type="entry name" value="Bact_Sporulation_Assoc"/>
</dbReference>
<dbReference type="STRING" id="871963.Desdi_1213"/>
<sequence>MKKGSKIVLISILFFFFPFLGEYAIKASEVAPILTYQGANGLEIRSYVPSYSKEKLQWIYDEFTKNTMGEEVAYLSHINLYPDYSRGKHTVGMWHGEWINEKLSPDRYIDLYGVGDDNPYYLLTLAHEYGHHFIYYYLNKKEDLQNDLLASNYAKIRGLNQYEELNQGEHRWAASEIAAEDYVQFFGSPTLAQNSTFQYSPQENTAIPLAWEVPGLYDYFVELSGLQGKADREAPAKPFLEFLEITPEELIFRWQETTDDSAEPLIYTTVGVTYPEKGSQLNFLMNTTKDNQEFRSSINRNQLSYYNVEEVLVKLVVMDQSGNAVSSEIMVDLNNPEESFTYIFPGQRIGGENRYQTSVAISQTAYPNGSSYAILVTGEDFPDALSATPLAKKYNAPILLTPPEALDPNIAEEINRLGVTNILIIGGTGVVSQGIEHTLTAHGISTRRIEGATRYETSLAIAEELGDFQKIFVCTGENFPDALSAAAVAANEGIPILLTPAHDLQEGLAEFINKQELTQTYVVGGTGVISDQVFDQLPQAKRLSGGDRYETNLAILEEFRSKLTGDTAYLATGMNYPDALSGSVLAAERKSPILLIGSGESAKAKAYLRAAELIDLKVQVIGGDSVVSNSLLKGLFD</sequence>
<evidence type="ECO:0000313" key="2">
    <source>
        <dbReference type="Proteomes" id="UP000010797"/>
    </source>
</evidence>
<accession>L0F6S3</accession>
<organism evidence="1 2">
    <name type="scientific">Desulfitobacterium dichloroeliminans (strain LMG P-21439 / DCA1)</name>
    <dbReference type="NCBI Taxonomy" id="871963"/>
    <lineage>
        <taxon>Bacteria</taxon>
        <taxon>Bacillati</taxon>
        <taxon>Bacillota</taxon>
        <taxon>Clostridia</taxon>
        <taxon>Eubacteriales</taxon>
        <taxon>Desulfitobacteriaceae</taxon>
        <taxon>Desulfitobacterium</taxon>
    </lineage>
</organism>
<evidence type="ECO:0000313" key="1">
    <source>
        <dbReference type="EMBL" id="AGA68725.1"/>
    </source>
</evidence>
<dbReference type="KEGG" id="ddl:Desdi_1213"/>
<dbReference type="AlphaFoldDB" id="L0F6S3"/>
<dbReference type="PANTHER" id="PTHR30032">
    <property type="entry name" value="N-ACETYLMURAMOYL-L-ALANINE AMIDASE-RELATED"/>
    <property type="match status" value="1"/>
</dbReference>
<reference evidence="2" key="1">
    <citation type="submission" date="2012-02" db="EMBL/GenBank/DDBJ databases">
        <title>Complete sequence of Desulfitobacterium dichloroeliminans LMG P-21439.</title>
        <authorList>
            <person name="Lucas S."/>
            <person name="Han J."/>
            <person name="Lapidus A."/>
            <person name="Cheng J.-F."/>
            <person name="Goodwin L."/>
            <person name="Pitluck S."/>
            <person name="Peters L."/>
            <person name="Ovchinnikova G."/>
            <person name="Teshima H."/>
            <person name="Detter J.C."/>
            <person name="Han C."/>
            <person name="Tapia R."/>
            <person name="Land M."/>
            <person name="Hauser L."/>
            <person name="Kyrpides N."/>
            <person name="Ivanova N."/>
            <person name="Pagani I."/>
            <person name="Kruse T."/>
            <person name="de Vos W.M."/>
            <person name="Boon N."/>
            <person name="Smidt H."/>
            <person name="Woyke T."/>
        </authorList>
    </citation>
    <scope>NUCLEOTIDE SEQUENCE [LARGE SCALE GENOMIC DNA]</scope>
    <source>
        <strain evidence="2">LMG P-21439 / DCA1</strain>
    </source>
</reference>
<dbReference type="EMBL" id="CP003344">
    <property type="protein sequence ID" value="AGA68725.1"/>
    <property type="molecule type" value="Genomic_DNA"/>
</dbReference>
<dbReference type="Gene3D" id="3.40.50.12090">
    <property type="match status" value="2"/>
</dbReference>
<dbReference type="Proteomes" id="UP000010797">
    <property type="component" value="Chromosome"/>
</dbReference>
<dbReference type="InterPro" id="IPR007253">
    <property type="entry name" value="Cell_wall-bd_2"/>
</dbReference>
<dbReference type="HOGENOM" id="CLU_424974_0_0_9"/>
<name>L0F6S3_DESDL</name>
<dbReference type="Pfam" id="PF04122">
    <property type="entry name" value="CW_binding_2"/>
    <property type="match status" value="3"/>
</dbReference>
<dbReference type="RefSeq" id="WP_015261721.1">
    <property type="nucleotide sequence ID" value="NC_019903.1"/>
</dbReference>
<proteinExistence type="predicted"/>
<protein>
    <submittedName>
        <fullName evidence="1">Cell wall-binding protein</fullName>
    </submittedName>
</protein>
<dbReference type="OrthoDB" id="3268660at2"/>
<dbReference type="PANTHER" id="PTHR30032:SF8">
    <property type="entry name" value="GERMINATION-SPECIFIC N-ACETYLMURAMOYL-L-ALANINE AMIDASE"/>
    <property type="match status" value="1"/>
</dbReference>
<dbReference type="eggNOG" id="COG2247">
    <property type="taxonomic scope" value="Bacteria"/>
</dbReference>